<keyword evidence="7 9" id="KW-0472">Membrane</keyword>
<dbReference type="OrthoDB" id="9784366at2"/>
<evidence type="ECO:0000313" key="11">
    <source>
        <dbReference type="Proteomes" id="UP000438448"/>
    </source>
</evidence>
<feature type="compositionally biased region" description="Basic and acidic residues" evidence="8">
    <location>
        <begin position="459"/>
        <end position="470"/>
    </location>
</feature>
<feature type="transmembrane region" description="Helical" evidence="9">
    <location>
        <begin position="211"/>
        <end position="234"/>
    </location>
</feature>
<evidence type="ECO:0000256" key="4">
    <source>
        <dbReference type="ARBA" id="ARBA00022475"/>
    </source>
</evidence>
<organism evidence="10 11">
    <name type="scientific">Nocardia macrotermitis</name>
    <dbReference type="NCBI Taxonomy" id="2585198"/>
    <lineage>
        <taxon>Bacteria</taxon>
        <taxon>Bacillati</taxon>
        <taxon>Actinomycetota</taxon>
        <taxon>Actinomycetes</taxon>
        <taxon>Mycobacteriales</taxon>
        <taxon>Nocardiaceae</taxon>
        <taxon>Nocardia</taxon>
    </lineage>
</organism>
<accession>A0A7K0DCJ4</accession>
<gene>
    <name evidence="10" type="ORF">NRB20_66350</name>
</gene>
<evidence type="ECO:0000256" key="7">
    <source>
        <dbReference type="ARBA" id="ARBA00023136"/>
    </source>
</evidence>
<feature type="transmembrane region" description="Helical" evidence="9">
    <location>
        <begin position="366"/>
        <end position="392"/>
    </location>
</feature>
<evidence type="ECO:0000256" key="9">
    <source>
        <dbReference type="SAM" id="Phobius"/>
    </source>
</evidence>
<feature type="transmembrane region" description="Helical" evidence="9">
    <location>
        <begin position="73"/>
        <end position="91"/>
    </location>
</feature>
<evidence type="ECO:0000256" key="5">
    <source>
        <dbReference type="ARBA" id="ARBA00022692"/>
    </source>
</evidence>
<feature type="transmembrane region" description="Helical" evidence="9">
    <location>
        <begin position="127"/>
        <end position="148"/>
    </location>
</feature>
<keyword evidence="11" id="KW-1185">Reference proteome</keyword>
<keyword evidence="3" id="KW-0813">Transport</keyword>
<dbReference type="Pfam" id="PF01594">
    <property type="entry name" value="AI-2E_transport"/>
    <property type="match status" value="1"/>
</dbReference>
<dbReference type="GO" id="GO:0005886">
    <property type="term" value="C:plasma membrane"/>
    <property type="evidence" value="ECO:0007669"/>
    <property type="project" value="UniProtKB-SubCell"/>
</dbReference>
<comment type="subcellular location">
    <subcellularLocation>
        <location evidence="1">Cell membrane</location>
        <topology evidence="1">Multi-pass membrane protein</topology>
    </subcellularLocation>
</comment>
<proteinExistence type="inferred from homology"/>
<feature type="transmembrane region" description="Helical" evidence="9">
    <location>
        <begin position="260"/>
        <end position="289"/>
    </location>
</feature>
<keyword evidence="4" id="KW-1003">Cell membrane</keyword>
<dbReference type="GO" id="GO:0055085">
    <property type="term" value="P:transmembrane transport"/>
    <property type="evidence" value="ECO:0007669"/>
    <property type="project" value="TreeGrafter"/>
</dbReference>
<comment type="caution">
    <text evidence="10">The sequence shown here is derived from an EMBL/GenBank/DDBJ whole genome shotgun (WGS) entry which is preliminary data.</text>
</comment>
<keyword evidence="5 9" id="KW-0812">Transmembrane</keyword>
<evidence type="ECO:0000256" key="8">
    <source>
        <dbReference type="SAM" id="MobiDB-lite"/>
    </source>
</evidence>
<protein>
    <recommendedName>
        <fullName evidence="12">AI-2E family transporter</fullName>
    </recommendedName>
</protein>
<feature type="compositionally biased region" description="Basic and acidic residues" evidence="8">
    <location>
        <begin position="424"/>
        <end position="439"/>
    </location>
</feature>
<comment type="similarity">
    <text evidence="2">Belongs to the autoinducer-2 exporter (AI-2E) (TC 2.A.86) family.</text>
</comment>
<name>A0A7K0DCJ4_9NOCA</name>
<evidence type="ECO:0000256" key="6">
    <source>
        <dbReference type="ARBA" id="ARBA00022989"/>
    </source>
</evidence>
<keyword evidence="6 9" id="KW-1133">Transmembrane helix</keyword>
<feature type="transmembrane region" description="Helical" evidence="9">
    <location>
        <begin position="301"/>
        <end position="323"/>
    </location>
</feature>
<evidence type="ECO:0000256" key="3">
    <source>
        <dbReference type="ARBA" id="ARBA00022448"/>
    </source>
</evidence>
<dbReference type="PANTHER" id="PTHR21716:SF53">
    <property type="entry name" value="PERMEASE PERM-RELATED"/>
    <property type="match status" value="1"/>
</dbReference>
<feature type="region of interest" description="Disordered" evidence="8">
    <location>
        <begin position="414"/>
        <end position="470"/>
    </location>
</feature>
<reference evidence="10 11" key="1">
    <citation type="submission" date="2019-10" db="EMBL/GenBank/DDBJ databases">
        <title>Nocardia macrotermitis sp. nov. and Nocardia aurantia sp. nov., isolated from the gut of fungus growing-termite Macrotermes natalensis.</title>
        <authorList>
            <person name="Benndorf R."/>
            <person name="Schwitalla J."/>
            <person name="Martin K."/>
            <person name="De Beer W."/>
            <person name="Kaster A.-K."/>
            <person name="Vollmers J."/>
            <person name="Poulsen M."/>
            <person name="Beemelmanns C."/>
        </authorList>
    </citation>
    <scope>NUCLEOTIDE SEQUENCE [LARGE SCALE GENOMIC DNA]</scope>
    <source>
        <strain evidence="10 11">RB20</strain>
    </source>
</reference>
<dbReference type="Proteomes" id="UP000438448">
    <property type="component" value="Unassembled WGS sequence"/>
</dbReference>
<sequence>MYPPVRVWLTARKPPRCAHVPTTVATVRLGRVTDVGAGRNVSDAQDSEAPGGGTRRRIAADSVHPFVRVSAEWCWRLLVLVLTVVVIGYLSRRLATVVIPVAIALLAAALLVPLVDLLQRLGIPRSIGVFVSLVGSIGVIAGLFTFVIEQIVTGVPQLANEFKTSVQSIQDWLINGPLHLSNDEIRNAGDTIVKMLERNQESLTSGALTTAAAIGEFLTGTFLTLFILIFFLYGGNQIWEFVTRVVPTPQRERVRAAGRLGFGTLVGFVRATVAVAAVDAIGIGTGLAILGVPLALPLGTLVFIGAFIPIIGSLLAGSIAVFLALMTKGLVTALIVLGITIAVMQLESHVLQPLLLGRAVRIHPLAVVLAITTGVVLYGLVGGLLAVPFAAVMNTAIHSLLSDSSEELYQELNSGTRRQPMFHARPDDDPDPDRYKLADPDAGQADSDSTDSDPADLDAAGRDAEKPDAR</sequence>
<evidence type="ECO:0000256" key="2">
    <source>
        <dbReference type="ARBA" id="ARBA00009773"/>
    </source>
</evidence>
<dbReference type="PANTHER" id="PTHR21716">
    <property type="entry name" value="TRANSMEMBRANE PROTEIN"/>
    <property type="match status" value="1"/>
</dbReference>
<evidence type="ECO:0000313" key="10">
    <source>
        <dbReference type="EMBL" id="MQY23505.1"/>
    </source>
</evidence>
<dbReference type="InterPro" id="IPR002549">
    <property type="entry name" value="AI-2E-like"/>
</dbReference>
<feature type="transmembrane region" description="Helical" evidence="9">
    <location>
        <begin position="97"/>
        <end position="115"/>
    </location>
</feature>
<evidence type="ECO:0008006" key="12">
    <source>
        <dbReference type="Google" id="ProtNLM"/>
    </source>
</evidence>
<feature type="transmembrane region" description="Helical" evidence="9">
    <location>
        <begin position="330"/>
        <end position="346"/>
    </location>
</feature>
<dbReference type="EMBL" id="WEGK01000020">
    <property type="protein sequence ID" value="MQY23505.1"/>
    <property type="molecule type" value="Genomic_DNA"/>
</dbReference>
<dbReference type="AlphaFoldDB" id="A0A7K0DCJ4"/>
<evidence type="ECO:0000256" key="1">
    <source>
        <dbReference type="ARBA" id="ARBA00004651"/>
    </source>
</evidence>